<gene>
    <name evidence="9" type="ORF">RHSIM_Rhsim08G0052200</name>
</gene>
<dbReference type="GO" id="GO:0005743">
    <property type="term" value="C:mitochondrial inner membrane"/>
    <property type="evidence" value="ECO:0007669"/>
    <property type="project" value="UniProtKB-SubCell"/>
</dbReference>
<keyword evidence="6" id="KW-1133">Transmembrane helix</keyword>
<dbReference type="EMBL" id="WJXA01000008">
    <property type="protein sequence ID" value="KAF7134870.1"/>
    <property type="molecule type" value="Genomic_DNA"/>
</dbReference>
<accession>A0A834GLM4</accession>
<name>A0A834GLM4_RHOSS</name>
<keyword evidence="5" id="KW-0999">Mitochondrion inner membrane</keyword>
<evidence type="ECO:0000256" key="5">
    <source>
        <dbReference type="ARBA" id="ARBA00022792"/>
    </source>
</evidence>
<keyword evidence="8" id="KW-0472">Membrane</keyword>
<dbReference type="PANTHER" id="PTHR34372">
    <property type="entry name" value="CYTOCHROME C OXIDASE SUBUNIT 5C-2-RELATED"/>
    <property type="match status" value="1"/>
</dbReference>
<organism evidence="9 10">
    <name type="scientific">Rhododendron simsii</name>
    <name type="common">Sims's rhododendron</name>
    <dbReference type="NCBI Taxonomy" id="118357"/>
    <lineage>
        <taxon>Eukaryota</taxon>
        <taxon>Viridiplantae</taxon>
        <taxon>Streptophyta</taxon>
        <taxon>Embryophyta</taxon>
        <taxon>Tracheophyta</taxon>
        <taxon>Spermatophyta</taxon>
        <taxon>Magnoliopsida</taxon>
        <taxon>eudicotyledons</taxon>
        <taxon>Gunneridae</taxon>
        <taxon>Pentapetalae</taxon>
        <taxon>asterids</taxon>
        <taxon>Ericales</taxon>
        <taxon>Ericaceae</taxon>
        <taxon>Ericoideae</taxon>
        <taxon>Rhodoreae</taxon>
        <taxon>Rhododendron</taxon>
    </lineage>
</organism>
<dbReference type="Proteomes" id="UP000626092">
    <property type="component" value="Unassembled WGS sequence"/>
</dbReference>
<protein>
    <recommendedName>
        <fullName evidence="11">Cytochrome c oxidase subunit 5C</fullName>
    </recommendedName>
</protein>
<dbReference type="PANTHER" id="PTHR34372:SF2">
    <property type="entry name" value="CYTOCHROME C OXIDASE SUBUNIT 5C-2-RELATED"/>
    <property type="match status" value="1"/>
</dbReference>
<keyword evidence="4" id="KW-0812">Transmembrane</keyword>
<evidence type="ECO:0000313" key="10">
    <source>
        <dbReference type="Proteomes" id="UP000626092"/>
    </source>
</evidence>
<comment type="caution">
    <text evidence="9">The sequence shown here is derived from an EMBL/GenBank/DDBJ whole genome shotgun (WGS) entry which is preliminary data.</text>
</comment>
<dbReference type="InterPro" id="IPR008432">
    <property type="entry name" value="COX5C"/>
</dbReference>
<dbReference type="OrthoDB" id="506921at2759"/>
<evidence type="ECO:0000256" key="1">
    <source>
        <dbReference type="ARBA" id="ARBA00002480"/>
    </source>
</evidence>
<evidence type="ECO:0000313" key="9">
    <source>
        <dbReference type="EMBL" id="KAF7134870.1"/>
    </source>
</evidence>
<evidence type="ECO:0000256" key="4">
    <source>
        <dbReference type="ARBA" id="ARBA00022692"/>
    </source>
</evidence>
<comment type="similarity">
    <text evidence="3">Belongs to the cytochrome c oxidase subunit 5C family.</text>
</comment>
<evidence type="ECO:0000256" key="6">
    <source>
        <dbReference type="ARBA" id="ARBA00022989"/>
    </source>
</evidence>
<evidence type="ECO:0000256" key="7">
    <source>
        <dbReference type="ARBA" id="ARBA00023128"/>
    </source>
</evidence>
<evidence type="ECO:0008006" key="11">
    <source>
        <dbReference type="Google" id="ProtNLM"/>
    </source>
</evidence>
<sequence length="166" mass="19477">MDVQERMAAARHAAYHGPSILKEIFYGITLGLAAGGLWKMHHWNNKKRTKEFYDFLEKGVITVLIDEDDYRQIEMHAHIQDIPGEVQDVLNIEPSTEKRPQNPRSKPKLHWPTKFFEHHMPRSMHTFRTDSPLFSTKYERIVGDIPSQKCSDLLKLARDFYSHKGY</sequence>
<evidence type="ECO:0000256" key="3">
    <source>
        <dbReference type="ARBA" id="ARBA00009591"/>
    </source>
</evidence>
<comment type="subcellular location">
    <subcellularLocation>
        <location evidence="2">Mitochondrion inner membrane</location>
    </subcellularLocation>
</comment>
<evidence type="ECO:0000256" key="2">
    <source>
        <dbReference type="ARBA" id="ARBA00004273"/>
    </source>
</evidence>
<keyword evidence="7" id="KW-0496">Mitochondrion</keyword>
<comment type="function">
    <text evidence="1">This protein is one of the nuclear-coded polypeptide chains of cytochrome c oxidase, the terminal oxidase in mitochondrial electron transport.</text>
</comment>
<proteinExistence type="inferred from homology"/>
<reference evidence="9" key="1">
    <citation type="submission" date="2019-11" db="EMBL/GenBank/DDBJ databases">
        <authorList>
            <person name="Liu Y."/>
            <person name="Hou J."/>
            <person name="Li T.-Q."/>
            <person name="Guan C.-H."/>
            <person name="Wu X."/>
            <person name="Wu H.-Z."/>
            <person name="Ling F."/>
            <person name="Zhang R."/>
            <person name="Shi X.-G."/>
            <person name="Ren J.-P."/>
            <person name="Chen E.-F."/>
            <person name="Sun J.-M."/>
        </authorList>
    </citation>
    <scope>NUCLEOTIDE SEQUENCE</scope>
    <source>
        <strain evidence="9">Adult_tree_wgs_1</strain>
        <tissue evidence="9">Leaves</tissue>
    </source>
</reference>
<keyword evidence="10" id="KW-1185">Reference proteome</keyword>
<evidence type="ECO:0000256" key="8">
    <source>
        <dbReference type="ARBA" id="ARBA00023136"/>
    </source>
</evidence>
<dbReference type="AlphaFoldDB" id="A0A834GLM4"/>